<evidence type="ECO:0000313" key="2">
    <source>
        <dbReference type="EMBL" id="KQH85758.1"/>
    </source>
</evidence>
<name>A0A0Q2RP65_VIBFU</name>
<evidence type="ECO:0000313" key="3">
    <source>
        <dbReference type="Proteomes" id="UP000051221"/>
    </source>
</evidence>
<dbReference type="PROSITE" id="PS51257">
    <property type="entry name" value="PROKAR_LIPOPROTEIN"/>
    <property type="match status" value="1"/>
</dbReference>
<feature type="signal peptide" evidence="1">
    <location>
        <begin position="1"/>
        <end position="18"/>
    </location>
</feature>
<dbReference type="InParanoid" id="A0A0Q2RP65"/>
<organism evidence="2 3">
    <name type="scientific">Vibrio furnissii</name>
    <dbReference type="NCBI Taxonomy" id="29494"/>
    <lineage>
        <taxon>Bacteria</taxon>
        <taxon>Pseudomonadati</taxon>
        <taxon>Pseudomonadota</taxon>
        <taxon>Gammaproteobacteria</taxon>
        <taxon>Vibrionales</taxon>
        <taxon>Vibrionaceae</taxon>
        <taxon>Vibrio</taxon>
    </lineage>
</organism>
<feature type="chain" id="PRO_5006196352" evidence="1">
    <location>
        <begin position="19"/>
        <end position="158"/>
    </location>
</feature>
<comment type="caution">
    <text evidence="2">The sequence shown here is derived from an EMBL/GenBank/DDBJ whole genome shotgun (WGS) entry which is preliminary data.</text>
</comment>
<evidence type="ECO:0000256" key="1">
    <source>
        <dbReference type="SAM" id="SignalP"/>
    </source>
</evidence>
<accession>A0A0Q2RP65</accession>
<keyword evidence="1" id="KW-0732">Signal</keyword>
<gene>
    <name evidence="2" type="ORF">AMR76_10760</name>
</gene>
<dbReference type="AlphaFoldDB" id="A0A0Q2RP65"/>
<reference evidence="2 3" key="1">
    <citation type="submission" date="2015-08" db="EMBL/GenBank/DDBJ databases">
        <title>Antibacterial properties of a collection of Vibrionaceae strains.</title>
        <authorList>
            <person name="Giubergia S."/>
        </authorList>
    </citation>
    <scope>NUCLEOTIDE SEQUENCE [LARGE SCALE GENOMIC DNA]</scope>
    <source>
        <strain evidence="2 3">S0821</strain>
    </source>
</reference>
<dbReference type="EMBL" id="LKHS01000009">
    <property type="protein sequence ID" value="KQH85758.1"/>
    <property type="molecule type" value="Genomic_DNA"/>
</dbReference>
<protein>
    <submittedName>
        <fullName evidence="2">Sensor protein</fullName>
    </submittedName>
</protein>
<sequence length="158" mass="18190">MKKWFLFLVILLTGCAAKQIPYFPTDMVNTDVAANVIEQVIMEQPIKFRPEGLIVTSSYIGLSEGQKAKVVAVGNYNEVSNLLISSSNVKLSDINSRYYFNSILALELYSKRDWFIIQLKNDEQRVVKRFYTRSLEKAQRFIDSINYMKISTKPFGVE</sequence>
<dbReference type="Proteomes" id="UP000051221">
    <property type="component" value="Unassembled WGS sequence"/>
</dbReference>
<dbReference type="RefSeq" id="WP_055466055.1">
    <property type="nucleotide sequence ID" value="NZ_CP119521.1"/>
</dbReference>
<keyword evidence="3" id="KW-1185">Reference proteome</keyword>
<proteinExistence type="predicted"/>